<dbReference type="Pfam" id="PF13396">
    <property type="entry name" value="PLDc_N"/>
    <property type="match status" value="1"/>
</dbReference>
<evidence type="ECO:0000256" key="5">
    <source>
        <dbReference type="ARBA" id="ARBA00023136"/>
    </source>
</evidence>
<evidence type="ECO:0000256" key="3">
    <source>
        <dbReference type="ARBA" id="ARBA00022692"/>
    </source>
</evidence>
<proteinExistence type="predicted"/>
<dbReference type="EMBL" id="LT629710">
    <property type="protein sequence ID" value="SDP02880.1"/>
    <property type="molecule type" value="Genomic_DNA"/>
</dbReference>
<protein>
    <submittedName>
        <fullName evidence="9">Phospholipase_D-nuclease N-terminal</fullName>
    </submittedName>
</protein>
<dbReference type="InterPro" id="IPR027379">
    <property type="entry name" value="CLS_N"/>
</dbReference>
<feature type="transmembrane region" description="Helical" evidence="7">
    <location>
        <begin position="7"/>
        <end position="25"/>
    </location>
</feature>
<keyword evidence="4 7" id="KW-1133">Transmembrane helix</keyword>
<keyword evidence="5 7" id="KW-0472">Membrane</keyword>
<keyword evidence="2" id="KW-1003">Cell membrane</keyword>
<evidence type="ECO:0000256" key="7">
    <source>
        <dbReference type="SAM" id="Phobius"/>
    </source>
</evidence>
<evidence type="ECO:0000256" key="2">
    <source>
        <dbReference type="ARBA" id="ARBA00022475"/>
    </source>
</evidence>
<evidence type="ECO:0000256" key="6">
    <source>
        <dbReference type="SAM" id="Coils"/>
    </source>
</evidence>
<evidence type="ECO:0000313" key="10">
    <source>
        <dbReference type="Proteomes" id="UP000198741"/>
    </source>
</evidence>
<dbReference type="Proteomes" id="UP000198741">
    <property type="component" value="Chromosome I"/>
</dbReference>
<reference evidence="9 10" key="1">
    <citation type="submission" date="2016-10" db="EMBL/GenBank/DDBJ databases">
        <authorList>
            <person name="de Groot N.N."/>
        </authorList>
    </citation>
    <scope>NUCLEOTIDE SEQUENCE [LARGE SCALE GENOMIC DNA]</scope>
    <source>
        <strain evidence="10">P4-7,KCTC 19426,CECT 7604</strain>
    </source>
</reference>
<dbReference type="OrthoDB" id="3298527at2"/>
<feature type="domain" description="Cardiolipin synthase N-terminal" evidence="8">
    <location>
        <begin position="14"/>
        <end position="59"/>
    </location>
</feature>
<evidence type="ECO:0000313" key="9">
    <source>
        <dbReference type="EMBL" id="SDP02880.1"/>
    </source>
</evidence>
<sequence>MLYLDSFVGLALMALWIFCVVDVIMTPDGATRNLPKMLWLLLVIFLFEIGAIIWLIAGRPRSGTARDRGAGRGFYAGARAQGFPEYERLGRSTVDDPEADAEFLRQCRERAQAQRARYEQSKKDQSES</sequence>
<keyword evidence="10" id="KW-1185">Reference proteome</keyword>
<evidence type="ECO:0000259" key="8">
    <source>
        <dbReference type="Pfam" id="PF13396"/>
    </source>
</evidence>
<feature type="transmembrane region" description="Helical" evidence="7">
    <location>
        <begin position="37"/>
        <end position="57"/>
    </location>
</feature>
<dbReference type="GO" id="GO:0005886">
    <property type="term" value="C:plasma membrane"/>
    <property type="evidence" value="ECO:0007669"/>
    <property type="project" value="UniProtKB-SubCell"/>
</dbReference>
<accession>A0A1H0PDP9</accession>
<dbReference type="AlphaFoldDB" id="A0A1H0PDP9"/>
<organism evidence="9 10">
    <name type="scientific">Nakamurella panacisegetis</name>
    <dbReference type="NCBI Taxonomy" id="1090615"/>
    <lineage>
        <taxon>Bacteria</taxon>
        <taxon>Bacillati</taxon>
        <taxon>Actinomycetota</taxon>
        <taxon>Actinomycetes</taxon>
        <taxon>Nakamurellales</taxon>
        <taxon>Nakamurellaceae</taxon>
        <taxon>Nakamurella</taxon>
    </lineage>
</organism>
<feature type="coiled-coil region" evidence="6">
    <location>
        <begin position="101"/>
        <end position="128"/>
    </location>
</feature>
<dbReference type="RefSeq" id="WP_090476649.1">
    <property type="nucleotide sequence ID" value="NZ_LT629710.1"/>
</dbReference>
<evidence type="ECO:0000256" key="4">
    <source>
        <dbReference type="ARBA" id="ARBA00022989"/>
    </source>
</evidence>
<keyword evidence="6" id="KW-0175">Coiled coil</keyword>
<dbReference type="STRING" id="1090615.SAMN04515671_2723"/>
<comment type="subcellular location">
    <subcellularLocation>
        <location evidence="1">Cell membrane</location>
        <topology evidence="1">Multi-pass membrane protein</topology>
    </subcellularLocation>
</comment>
<keyword evidence="3 7" id="KW-0812">Transmembrane</keyword>
<name>A0A1H0PDP9_9ACTN</name>
<evidence type="ECO:0000256" key="1">
    <source>
        <dbReference type="ARBA" id="ARBA00004651"/>
    </source>
</evidence>
<gene>
    <name evidence="9" type="ORF">SAMN04515671_2723</name>
</gene>